<evidence type="ECO:0000313" key="5">
    <source>
        <dbReference type="Proteomes" id="UP001595190"/>
    </source>
</evidence>
<proteinExistence type="predicted"/>
<reference evidence="2 4" key="1">
    <citation type="submission" date="2024-07" db="EMBL/GenBank/DDBJ databases">
        <title>Description of Labrys sedimenti sp. nov., isolated from a diclofenac-degrading enrichment culture.</title>
        <authorList>
            <person name="Tancsics A."/>
            <person name="Csepanyi A."/>
        </authorList>
    </citation>
    <scope>NUCLEOTIDE SEQUENCE [LARGE SCALE GENOMIC DNA]</scope>
    <source>
        <strain evidence="2 4">LMG 23578</strain>
    </source>
</reference>
<evidence type="ECO:0000313" key="2">
    <source>
        <dbReference type="EMBL" id="MEW9307492.1"/>
    </source>
</evidence>
<comment type="caution">
    <text evidence="3">The sequence shown here is derived from an EMBL/GenBank/DDBJ whole genome shotgun (WGS) entry which is preliminary data.</text>
</comment>
<dbReference type="EMBL" id="JBFNQD010000006">
    <property type="protein sequence ID" value="MEW9307492.1"/>
    <property type="molecule type" value="Genomic_DNA"/>
</dbReference>
<evidence type="ECO:0000313" key="3">
    <source>
        <dbReference type="EMBL" id="MFC2252566.1"/>
    </source>
</evidence>
<feature type="signal peptide" evidence="1">
    <location>
        <begin position="1"/>
        <end position="21"/>
    </location>
</feature>
<organism evidence="3 5">
    <name type="scientific">Labrys neptuniae</name>
    <dbReference type="NCBI Taxonomy" id="376174"/>
    <lineage>
        <taxon>Bacteria</taxon>
        <taxon>Pseudomonadati</taxon>
        <taxon>Pseudomonadota</taxon>
        <taxon>Alphaproteobacteria</taxon>
        <taxon>Hyphomicrobiales</taxon>
        <taxon>Xanthobacteraceae</taxon>
        <taxon>Labrys</taxon>
    </lineage>
</organism>
<keyword evidence="1" id="KW-0732">Signal</keyword>
<dbReference type="Proteomes" id="UP001595190">
    <property type="component" value="Unassembled WGS sequence"/>
</dbReference>
<accession>A0ABV6ZK53</accession>
<name>A0ABV6ZK53_9HYPH</name>
<dbReference type="EMBL" id="JBHGPK010000012">
    <property type="protein sequence ID" value="MFC2252566.1"/>
    <property type="molecule type" value="Genomic_DNA"/>
</dbReference>
<dbReference type="RefSeq" id="WP_149250624.1">
    <property type="nucleotide sequence ID" value="NZ_JBFNQD010000006.1"/>
</dbReference>
<evidence type="ECO:0000256" key="1">
    <source>
        <dbReference type="SAM" id="SignalP"/>
    </source>
</evidence>
<reference evidence="3 5" key="2">
    <citation type="submission" date="2024-09" db="EMBL/GenBank/DDBJ databases">
        <title>Description of Labrys sedimenti sp. nov., isolated from a diclofenac-degrading enrichment culture, and genome-based reclassification of Labrys portucalensis as a later heterotypic synonym of Labrys neptuniae.</title>
        <authorList>
            <person name="Tancsics A."/>
            <person name="Csepanyi A."/>
        </authorList>
    </citation>
    <scope>NUCLEOTIDE SEQUENCE [LARGE SCALE GENOMIC DNA]</scope>
    <source>
        <strain evidence="3 5">LMG 23412</strain>
    </source>
</reference>
<evidence type="ECO:0000313" key="4">
    <source>
        <dbReference type="Proteomes" id="UP001555786"/>
    </source>
</evidence>
<sequence>MIKSVCVAAALTLGLATSAMAAPNAVWTRASQCNESQLKQMKNSVDSIRDPLRQEAALEELDMAVALLQDNDPDGCMMHLSNAAEYVTP</sequence>
<dbReference type="Proteomes" id="UP001555786">
    <property type="component" value="Unassembled WGS sequence"/>
</dbReference>
<protein>
    <submittedName>
        <fullName evidence="3">Uncharacterized protein</fullName>
    </submittedName>
</protein>
<gene>
    <name evidence="2" type="ORF">ABXS05_18205</name>
    <name evidence="3" type="ORF">ACETRX_23215</name>
</gene>
<feature type="chain" id="PRO_5045033161" evidence="1">
    <location>
        <begin position="22"/>
        <end position="89"/>
    </location>
</feature>
<keyword evidence="4" id="KW-1185">Reference proteome</keyword>